<name>A0A5M8P125_9BACT</name>
<comment type="caution">
    <text evidence="2">The sequence shown here is derived from an EMBL/GenBank/DDBJ whole genome shotgun (WGS) entry which is preliminary data.</text>
</comment>
<keyword evidence="1" id="KW-0812">Transmembrane</keyword>
<feature type="transmembrane region" description="Helical" evidence="1">
    <location>
        <begin position="82"/>
        <end position="100"/>
    </location>
</feature>
<evidence type="ECO:0000313" key="2">
    <source>
        <dbReference type="EMBL" id="KAA6302129.1"/>
    </source>
</evidence>
<accession>A0A5M8P125</accession>
<protein>
    <submittedName>
        <fullName evidence="2">Uncharacterized protein</fullName>
    </submittedName>
</protein>
<gene>
    <name evidence="2" type="ORF">EZS26_001730</name>
</gene>
<keyword evidence="1" id="KW-1133">Transmembrane helix</keyword>
<reference evidence="2 3" key="1">
    <citation type="submission" date="2019-03" db="EMBL/GenBank/DDBJ databases">
        <title>Single cell metagenomics reveals metabolic interactions within the superorganism composed of flagellate Streblomastix strix and complex community of Bacteroidetes bacteria on its surface.</title>
        <authorList>
            <person name="Treitli S.C."/>
            <person name="Kolisko M."/>
            <person name="Husnik F."/>
            <person name="Keeling P."/>
            <person name="Hampl V."/>
        </authorList>
    </citation>
    <scope>NUCLEOTIDE SEQUENCE [LARGE SCALE GENOMIC DNA]</scope>
    <source>
        <strain evidence="2">St1</strain>
    </source>
</reference>
<dbReference type="Proteomes" id="UP000324575">
    <property type="component" value="Unassembled WGS sequence"/>
</dbReference>
<proteinExistence type="predicted"/>
<organism evidence="2 3">
    <name type="scientific">Candidatus Ordinivivax streblomastigis</name>
    <dbReference type="NCBI Taxonomy" id="2540710"/>
    <lineage>
        <taxon>Bacteria</taxon>
        <taxon>Pseudomonadati</taxon>
        <taxon>Bacteroidota</taxon>
        <taxon>Bacteroidia</taxon>
        <taxon>Bacteroidales</taxon>
        <taxon>Candidatus Ordinivivax</taxon>
    </lineage>
</organism>
<dbReference type="AlphaFoldDB" id="A0A5M8P125"/>
<sequence>MIEMKNDKIKQLLEQYWKCETSLEDEKMLRDFFANDTVPEDLKAYRSLFVWKNHQKNIQSAKKGKIVLKSTYMEYVYPTLKIAATVLILVTFGISIYTHYQQEKFMNRIFTDTAVPLEDSIRSSGEVVAKATSLQRMQESKLVDDDNLEYELINE</sequence>
<dbReference type="EMBL" id="SNRX01000010">
    <property type="protein sequence ID" value="KAA6302129.1"/>
    <property type="molecule type" value="Genomic_DNA"/>
</dbReference>
<keyword evidence="1" id="KW-0472">Membrane</keyword>
<evidence type="ECO:0000256" key="1">
    <source>
        <dbReference type="SAM" id="Phobius"/>
    </source>
</evidence>
<evidence type="ECO:0000313" key="3">
    <source>
        <dbReference type="Proteomes" id="UP000324575"/>
    </source>
</evidence>